<evidence type="ECO:0000313" key="14">
    <source>
        <dbReference type="Proteomes" id="UP000591929"/>
    </source>
</evidence>
<dbReference type="Proteomes" id="UP000591929">
    <property type="component" value="Unassembled WGS sequence"/>
</dbReference>
<evidence type="ECO:0000313" key="4">
    <source>
        <dbReference type="EMBL" id="MBC1778368.1"/>
    </source>
</evidence>
<evidence type="ECO:0000313" key="13">
    <source>
        <dbReference type="Proteomes" id="UP000586951"/>
    </source>
</evidence>
<evidence type="ECO:0000313" key="1">
    <source>
        <dbReference type="EMBL" id="MBC1372850.1"/>
    </source>
</evidence>
<evidence type="ECO:0000313" key="10">
    <source>
        <dbReference type="Proteomes" id="UP000546244"/>
    </source>
</evidence>
<sequence>MGKPPRWRHFYKPEDYSTTAKFWILLHLIALDLEDEMQQIEAEMNYQKYNEKNQEERI</sequence>
<dbReference type="Proteomes" id="UP000539064">
    <property type="component" value="Unassembled WGS sequence"/>
</dbReference>
<dbReference type="EMBL" id="JAARUV010000001">
    <property type="protein sequence ID" value="MBC1778368.1"/>
    <property type="molecule type" value="Genomic_DNA"/>
</dbReference>
<evidence type="ECO:0000313" key="11">
    <source>
        <dbReference type="Proteomes" id="UP000547643"/>
    </source>
</evidence>
<protein>
    <submittedName>
        <fullName evidence="2">Uncharacterized protein</fullName>
    </submittedName>
</protein>
<name>A0A7X0YFJ1_9LIST</name>
<dbReference type="EMBL" id="JAARRW010000001">
    <property type="protein sequence ID" value="MBC1561118.1"/>
    <property type="molecule type" value="Genomic_DNA"/>
</dbReference>
<dbReference type="EMBL" id="JAARZA010000001">
    <property type="protein sequence ID" value="MBC2239541.1"/>
    <property type="molecule type" value="Genomic_DNA"/>
</dbReference>
<dbReference type="Proteomes" id="UP000586951">
    <property type="component" value="Unassembled WGS sequence"/>
</dbReference>
<gene>
    <name evidence="1" type="ORF">HB847_10775</name>
    <name evidence="2" type="ORF">HB902_03460</name>
    <name evidence="3" type="ORF">HB907_05645</name>
    <name evidence="7" type="ORF">HBP98_13435</name>
    <name evidence="4" type="ORF">HCA46_05895</name>
    <name evidence="5" type="ORF">HCA52_04465</name>
    <name evidence="6" type="ORF">HCB35_03535</name>
</gene>
<dbReference type="Proteomes" id="UP000546244">
    <property type="component" value="Unassembled WGS sequence"/>
</dbReference>
<dbReference type="RefSeq" id="WP_185360144.1">
    <property type="nucleotide sequence ID" value="NZ_JAARMV010000003.1"/>
</dbReference>
<dbReference type="EMBL" id="JAARPL010000007">
    <property type="protein sequence ID" value="MBC1372850.1"/>
    <property type="molecule type" value="Genomic_DNA"/>
</dbReference>
<organism evidence="2 9">
    <name type="scientific">Listeria booriae</name>
    <dbReference type="NCBI Taxonomy" id="1552123"/>
    <lineage>
        <taxon>Bacteria</taxon>
        <taxon>Bacillati</taxon>
        <taxon>Bacillota</taxon>
        <taxon>Bacilli</taxon>
        <taxon>Bacillales</taxon>
        <taxon>Listeriaceae</taxon>
        <taxon>Listeria</taxon>
    </lineage>
</organism>
<accession>A0A7X0YFJ1</accession>
<comment type="caution">
    <text evidence="2">The sequence shown here is derived from an EMBL/GenBank/DDBJ whole genome shotgun (WGS) entry which is preliminary data.</text>
</comment>
<dbReference type="Proteomes" id="UP000547643">
    <property type="component" value="Unassembled WGS sequence"/>
</dbReference>
<dbReference type="AlphaFoldDB" id="A0A7X0YFJ1"/>
<evidence type="ECO:0000313" key="7">
    <source>
        <dbReference type="EMBL" id="MBC2373011.1"/>
    </source>
</evidence>
<reference evidence="8 9" key="1">
    <citation type="submission" date="2020-03" db="EMBL/GenBank/DDBJ databases">
        <title>Soil Listeria distribution.</title>
        <authorList>
            <person name="Liao J."/>
            <person name="Wiedmann M."/>
        </authorList>
    </citation>
    <scope>NUCLEOTIDE SEQUENCE [LARGE SCALE GENOMIC DNA]</scope>
    <source>
        <strain evidence="6 12">FSL L7-0149</strain>
        <strain evidence="5 8">FSL L7-0978</strain>
        <strain evidence="4 11">FSL L7-1017</strain>
        <strain evidence="2 9">FSL L7-1387</strain>
        <strain evidence="3 13">FSL L7-1427</strain>
        <strain evidence="1 14">FSL L7-1681</strain>
        <strain evidence="7 10">FSL L7-1850</strain>
    </source>
</reference>
<dbReference type="Proteomes" id="UP000541955">
    <property type="component" value="Unassembled WGS sequence"/>
</dbReference>
<proteinExistence type="predicted"/>
<evidence type="ECO:0000313" key="9">
    <source>
        <dbReference type="Proteomes" id="UP000541955"/>
    </source>
</evidence>
<dbReference type="EMBL" id="JAARVG010000003">
    <property type="protein sequence ID" value="MBC1792666.1"/>
    <property type="molecule type" value="Genomic_DNA"/>
</dbReference>
<evidence type="ECO:0000313" key="8">
    <source>
        <dbReference type="Proteomes" id="UP000539064"/>
    </source>
</evidence>
<evidence type="ECO:0000313" key="12">
    <source>
        <dbReference type="Proteomes" id="UP000553016"/>
    </source>
</evidence>
<evidence type="ECO:0000313" key="3">
    <source>
        <dbReference type="EMBL" id="MBC1564883.1"/>
    </source>
</evidence>
<evidence type="ECO:0000313" key="5">
    <source>
        <dbReference type="EMBL" id="MBC1792666.1"/>
    </source>
</evidence>
<evidence type="ECO:0000313" key="6">
    <source>
        <dbReference type="EMBL" id="MBC2239541.1"/>
    </source>
</evidence>
<dbReference type="EMBL" id="JAARMV010000003">
    <property type="protein sequence ID" value="MBC2373011.1"/>
    <property type="molecule type" value="Genomic_DNA"/>
</dbReference>
<evidence type="ECO:0000313" key="2">
    <source>
        <dbReference type="EMBL" id="MBC1561118.1"/>
    </source>
</evidence>
<dbReference type="Proteomes" id="UP000553016">
    <property type="component" value="Unassembled WGS sequence"/>
</dbReference>
<dbReference type="EMBL" id="JAARRU010000001">
    <property type="protein sequence ID" value="MBC1564883.1"/>
    <property type="molecule type" value="Genomic_DNA"/>
</dbReference>